<evidence type="ECO:0000313" key="1">
    <source>
        <dbReference type="EMBL" id="ASZ74925.1"/>
    </source>
</evidence>
<keyword evidence="2" id="KW-1185">Reference proteome</keyword>
<proteinExistence type="predicted"/>
<organism evidence="1 2">
    <name type="scientific">Rhodococcus phage Trina</name>
    <dbReference type="NCBI Taxonomy" id="2027905"/>
    <lineage>
        <taxon>Viruses</taxon>
        <taxon>Duplodnaviria</taxon>
        <taxon>Heunggongvirae</taxon>
        <taxon>Uroviricota</taxon>
        <taxon>Caudoviricetes</taxon>
        <taxon>Trinavirus</taxon>
        <taxon>Trinavirus trina</taxon>
    </lineage>
</organism>
<protein>
    <submittedName>
        <fullName evidence="1">Uncharacterized protein</fullName>
    </submittedName>
</protein>
<sequence>MMIHIRGIDNELPQTLLVGCEFKNLNEALAFAGRLQNMLGDEWEAPSE</sequence>
<gene>
    <name evidence="1" type="ORF">SEA_TRINA_111</name>
</gene>
<accession>A0A2D0ZM73</accession>
<dbReference type="EMBL" id="MF668286">
    <property type="protein sequence ID" value="ASZ74925.1"/>
    <property type="molecule type" value="Genomic_DNA"/>
</dbReference>
<reference evidence="2" key="1">
    <citation type="submission" date="2017-08" db="EMBL/GenBank/DDBJ databases">
        <authorList>
            <person name="de Groot N.N."/>
        </authorList>
    </citation>
    <scope>NUCLEOTIDE SEQUENCE [LARGE SCALE GENOMIC DNA]</scope>
</reference>
<dbReference type="Proteomes" id="UP000231419">
    <property type="component" value="Segment"/>
</dbReference>
<evidence type="ECO:0000313" key="2">
    <source>
        <dbReference type="Proteomes" id="UP000231419"/>
    </source>
</evidence>
<name>A0A2D0ZM73_9CAUD</name>